<dbReference type="EMBL" id="LAVV01012938">
    <property type="protein sequence ID" value="KNZ46169.1"/>
    <property type="molecule type" value="Genomic_DNA"/>
</dbReference>
<sequence length="329" mass="36427">MKHTNIQNTQKPQILELGPPKFDLVCSFNPLWDLPGVSPTRGLSSASTPLHILQLEIYHLSHKIWLTIKYFKHPQIITVQSPQDWPTHHQLLPVPLFVHPLLAVCPQPAPTPPQPPSPLSHLLFPTCPPIRFLPPNPFRPSPHCLSAVGPSPPPTYFLPSTLTPHRNIDQIRNVSHPLTQPQPLSLPLPHSHLQSHGAGQTPTLQCDLSLLSARLASMLSPTPRASPPMPAKWCLQSCLLRITQQPGLGRTDKIFKGEPVVFNEFLHDFRSSLQTLSMCRGGLVTSARLELCRPTSRTLTSTPAPWVGLIPRSLASNSTASRRTSSLLW</sequence>
<evidence type="ECO:0000313" key="2">
    <source>
        <dbReference type="Proteomes" id="UP000037035"/>
    </source>
</evidence>
<comment type="caution">
    <text evidence="1">The sequence shown here is derived from an EMBL/GenBank/DDBJ whole genome shotgun (WGS) entry which is preliminary data.</text>
</comment>
<protein>
    <submittedName>
        <fullName evidence="1">Uncharacterized protein</fullName>
    </submittedName>
</protein>
<name>A0A0L6UC70_9BASI</name>
<reference evidence="1 2" key="1">
    <citation type="submission" date="2015-08" db="EMBL/GenBank/DDBJ databases">
        <title>Next Generation Sequencing and Analysis of the Genome of Puccinia sorghi L Schw, the Causal Agent of Maize Common Rust.</title>
        <authorList>
            <person name="Rochi L."/>
            <person name="Burguener G."/>
            <person name="Darino M."/>
            <person name="Turjanski A."/>
            <person name="Kreff E."/>
            <person name="Dieguez M.J."/>
            <person name="Sacco F."/>
        </authorList>
    </citation>
    <scope>NUCLEOTIDE SEQUENCE [LARGE SCALE GENOMIC DNA]</scope>
    <source>
        <strain evidence="1 2">RO10H11247</strain>
    </source>
</reference>
<dbReference type="AlphaFoldDB" id="A0A0L6UC70"/>
<dbReference type="VEuPathDB" id="FungiDB:VP01_749g3"/>
<gene>
    <name evidence="1" type="ORF">VP01_749g3</name>
</gene>
<accession>A0A0L6UC70</accession>
<proteinExistence type="predicted"/>
<dbReference type="Proteomes" id="UP000037035">
    <property type="component" value="Unassembled WGS sequence"/>
</dbReference>
<keyword evidence="2" id="KW-1185">Reference proteome</keyword>
<evidence type="ECO:0000313" key="1">
    <source>
        <dbReference type="EMBL" id="KNZ46169.1"/>
    </source>
</evidence>
<organism evidence="1 2">
    <name type="scientific">Puccinia sorghi</name>
    <dbReference type="NCBI Taxonomy" id="27349"/>
    <lineage>
        <taxon>Eukaryota</taxon>
        <taxon>Fungi</taxon>
        <taxon>Dikarya</taxon>
        <taxon>Basidiomycota</taxon>
        <taxon>Pucciniomycotina</taxon>
        <taxon>Pucciniomycetes</taxon>
        <taxon>Pucciniales</taxon>
        <taxon>Pucciniaceae</taxon>
        <taxon>Puccinia</taxon>
    </lineage>
</organism>